<reference evidence="2" key="1">
    <citation type="journal article" date="2020" name="Nat. Commun.">
        <title>Genome sequence of the cluster root forming white lupin.</title>
        <authorList>
            <person name="Hufnagel B."/>
            <person name="Marques A."/>
            <person name="Soriano A."/>
            <person name="Marques L."/>
            <person name="Divol F."/>
            <person name="Doumas P."/>
            <person name="Sallet E."/>
            <person name="Mancinotti D."/>
            <person name="Carrere S."/>
            <person name="Marande W."/>
            <person name="Arribat S."/>
            <person name="Keller J."/>
            <person name="Huneau C."/>
            <person name="Blein T."/>
            <person name="Aime D."/>
            <person name="Laguerre M."/>
            <person name="Taylor J."/>
            <person name="Schubert V."/>
            <person name="Nelson M."/>
            <person name="Geu-Flores F."/>
            <person name="Crespi M."/>
            <person name="Gallardo-Guerrero K."/>
            <person name="Delaux P.-M."/>
            <person name="Salse J."/>
            <person name="Berges H."/>
            <person name="Guyot R."/>
            <person name="Gouzy J."/>
            <person name="Peret B."/>
        </authorList>
    </citation>
    <scope>NUCLEOTIDE SEQUENCE [LARGE SCALE GENOMIC DNA]</scope>
    <source>
        <strain evidence="2">cv. Amiga</strain>
    </source>
</reference>
<sequence length="57" mass="6914">MKPLCLFSFYCCAEERCSPAFLRRNNFMKRKGKKDMTMTRFLIYFHLYLAFSNSLFP</sequence>
<proteinExistence type="predicted"/>
<dbReference type="EMBL" id="WOCE01000012">
    <property type="protein sequence ID" value="KAE9603102.1"/>
    <property type="molecule type" value="Genomic_DNA"/>
</dbReference>
<accession>A0A6A4PNP0</accession>
<gene>
    <name evidence="1" type="ORF">Lalb_Chr12g0206851</name>
</gene>
<keyword evidence="2" id="KW-1185">Reference proteome</keyword>
<comment type="caution">
    <text evidence="1">The sequence shown here is derived from an EMBL/GenBank/DDBJ whole genome shotgun (WGS) entry which is preliminary data.</text>
</comment>
<name>A0A6A4PNP0_LUPAL</name>
<protein>
    <submittedName>
        <fullName evidence="1">Uncharacterized protein</fullName>
    </submittedName>
</protein>
<organism evidence="1 2">
    <name type="scientific">Lupinus albus</name>
    <name type="common">White lupine</name>
    <name type="synonym">Lupinus termis</name>
    <dbReference type="NCBI Taxonomy" id="3870"/>
    <lineage>
        <taxon>Eukaryota</taxon>
        <taxon>Viridiplantae</taxon>
        <taxon>Streptophyta</taxon>
        <taxon>Embryophyta</taxon>
        <taxon>Tracheophyta</taxon>
        <taxon>Spermatophyta</taxon>
        <taxon>Magnoliopsida</taxon>
        <taxon>eudicotyledons</taxon>
        <taxon>Gunneridae</taxon>
        <taxon>Pentapetalae</taxon>
        <taxon>rosids</taxon>
        <taxon>fabids</taxon>
        <taxon>Fabales</taxon>
        <taxon>Fabaceae</taxon>
        <taxon>Papilionoideae</taxon>
        <taxon>50 kb inversion clade</taxon>
        <taxon>genistoids sensu lato</taxon>
        <taxon>core genistoids</taxon>
        <taxon>Genisteae</taxon>
        <taxon>Lupinus</taxon>
    </lineage>
</organism>
<dbReference type="AlphaFoldDB" id="A0A6A4PNP0"/>
<dbReference type="Proteomes" id="UP000447434">
    <property type="component" value="Chromosome 12"/>
</dbReference>
<evidence type="ECO:0000313" key="1">
    <source>
        <dbReference type="EMBL" id="KAE9603102.1"/>
    </source>
</evidence>
<evidence type="ECO:0000313" key="2">
    <source>
        <dbReference type="Proteomes" id="UP000447434"/>
    </source>
</evidence>